<evidence type="ECO:0000256" key="5">
    <source>
        <dbReference type="ARBA" id="ARBA00023088"/>
    </source>
</evidence>
<evidence type="ECO:0000256" key="7">
    <source>
        <dbReference type="SAM" id="Phobius"/>
    </source>
</evidence>
<feature type="region of interest" description="Disordered" evidence="6">
    <location>
        <begin position="461"/>
        <end position="632"/>
    </location>
</feature>
<dbReference type="PROSITE" id="PS50847">
    <property type="entry name" value="GRAM_POS_ANCHORING"/>
    <property type="match status" value="1"/>
</dbReference>
<dbReference type="SUPFAM" id="SSF52058">
    <property type="entry name" value="L domain-like"/>
    <property type="match status" value="1"/>
</dbReference>
<dbReference type="Pfam" id="PF06458">
    <property type="entry name" value="MucBP"/>
    <property type="match status" value="2"/>
</dbReference>
<evidence type="ECO:0000256" key="3">
    <source>
        <dbReference type="ARBA" id="ARBA00022729"/>
    </source>
</evidence>
<evidence type="ECO:0000259" key="9">
    <source>
        <dbReference type="PROSITE" id="PS50847"/>
    </source>
</evidence>
<feature type="transmembrane region" description="Helical" evidence="7">
    <location>
        <begin position="639"/>
        <end position="656"/>
    </location>
</feature>
<keyword evidence="7" id="KW-1133">Transmembrane helix</keyword>
<evidence type="ECO:0000256" key="1">
    <source>
        <dbReference type="ARBA" id="ARBA00022512"/>
    </source>
</evidence>
<dbReference type="OrthoDB" id="2307220at2"/>
<organism evidence="10 11">
    <name type="scientific">Levilactobacillus acidifarinae DSM 19394 = JCM 15949</name>
    <dbReference type="NCBI Taxonomy" id="1423715"/>
    <lineage>
        <taxon>Bacteria</taxon>
        <taxon>Bacillati</taxon>
        <taxon>Bacillota</taxon>
        <taxon>Bacilli</taxon>
        <taxon>Lactobacillales</taxon>
        <taxon>Lactobacillaceae</taxon>
        <taxon>Levilactobacillus</taxon>
    </lineage>
</organism>
<dbReference type="PANTHER" id="PTHR34755:SF3">
    <property type="entry name" value="SERINE_ARGININE REPETITIVE MATRIX PROTEIN 2"/>
    <property type="match status" value="1"/>
</dbReference>
<dbReference type="PROSITE" id="PS51450">
    <property type="entry name" value="LRR"/>
    <property type="match status" value="1"/>
</dbReference>
<evidence type="ECO:0000256" key="2">
    <source>
        <dbReference type="ARBA" id="ARBA00022525"/>
    </source>
</evidence>
<dbReference type="PATRIC" id="fig|1423715.3.peg.2806"/>
<dbReference type="AlphaFoldDB" id="A0A0R1LKV2"/>
<dbReference type="InterPro" id="IPR032675">
    <property type="entry name" value="LRR_dom_sf"/>
</dbReference>
<keyword evidence="1" id="KW-0134">Cell wall</keyword>
<accession>A0A0R1LKV2</accession>
<evidence type="ECO:0000313" key="11">
    <source>
        <dbReference type="Proteomes" id="UP000051955"/>
    </source>
</evidence>
<dbReference type="GO" id="GO:0003729">
    <property type="term" value="F:mRNA binding"/>
    <property type="evidence" value="ECO:0007669"/>
    <property type="project" value="TreeGrafter"/>
</dbReference>
<gene>
    <name evidence="10" type="ORF">FD25_GL002725</name>
</gene>
<dbReference type="Gene3D" id="3.80.10.10">
    <property type="entry name" value="Ribonuclease Inhibitor"/>
    <property type="match status" value="1"/>
</dbReference>
<sequence length="664" mass="70419">MTQTTLRATRRWWSQSLTVASLTAVCLTGGSLTAIAKTTTAAAATTTAVKSKADETIDSWMPNERLQEAVLKALKDDNPDKNWQSASEVTKDDMQLLKSLHDTKNVYIDGKTDYSLEGLQYATNLERLTLGGDLNTQPIRLNADITDVTPLKDLQKLKALNLQYNRLKDVSPLAGLKNVTQMSLGWNHIEDFSVLPISQYDQFTYTDQFIERPTVNINEQTRSAHLKVALKFKTSTPVELEAPNGYARLTDWTPNDQIFRSYYFNGGTGTPDGQGGLKFTDIVNQEPGPTELPGQNVTPLPDKFYLLGQDKDKVFKVAQPYKLAAAAKSVTAKYQDQDGKSLHDDVVLEGVVGDSYTTEQLTIPGYTFKEVQGKPQGEFSDQSQTVTYVYTKDPVAGQPITVSYVSTTGETIAEDVTLTGQVGDPYEAERLAIAGYEWTSAEGDEKGTFSDQAHKVTMIYTPIEGDGGNGDGSGAEGNGDGSESSSSSNSDSSSSSEPSSSSSSSSDSSSSSSSSSDSSSSSSSDSSSSSSSDSSSSSSSNSSSSSSSSSSSEPSSSSSSSQSIPAVTDEQDDDITGGPGTIGPAGPFEGGLDSDQPGGSSTPGSQPWGEDLTPTVFPSQGAPVVDGDLPQTNEHPGRIGVWIGAALLVTMALSGFSRRTRQNK</sequence>
<comment type="caution">
    <text evidence="10">The sequence shown here is derived from an EMBL/GenBank/DDBJ whole genome shotgun (WGS) entry which is preliminary data.</text>
</comment>
<evidence type="ECO:0000256" key="8">
    <source>
        <dbReference type="SAM" id="SignalP"/>
    </source>
</evidence>
<dbReference type="RefSeq" id="WP_057801804.1">
    <property type="nucleotide sequence ID" value="NZ_AZDV01000005.1"/>
</dbReference>
<dbReference type="STRING" id="1423715.FD25_GL002725"/>
<keyword evidence="11" id="KW-1185">Reference proteome</keyword>
<feature type="compositionally biased region" description="Low complexity" evidence="6">
    <location>
        <begin position="481"/>
        <end position="561"/>
    </location>
</feature>
<keyword evidence="7" id="KW-0812">Transmembrane</keyword>
<feature type="domain" description="Gram-positive cocci surface proteins LPxTG" evidence="9">
    <location>
        <begin position="629"/>
        <end position="664"/>
    </location>
</feature>
<dbReference type="InterPro" id="IPR009459">
    <property type="entry name" value="MucBP_dom"/>
</dbReference>
<feature type="chain" id="PRO_5039355698" description="Gram-positive cocci surface proteins LPxTG domain-containing protein" evidence="8">
    <location>
        <begin position="37"/>
        <end position="664"/>
    </location>
</feature>
<name>A0A0R1LKV2_9LACO</name>
<dbReference type="PANTHER" id="PTHR34755">
    <property type="entry name" value="SERINE/ARGININE REPETITIVE MATRIX PROTEIN 3-RELATED"/>
    <property type="match status" value="1"/>
</dbReference>
<proteinExistence type="predicted"/>
<keyword evidence="2" id="KW-0964">Secreted</keyword>
<keyword evidence="3 8" id="KW-0732">Signal</keyword>
<feature type="compositionally biased region" description="Gly residues" evidence="6">
    <location>
        <begin position="465"/>
        <end position="480"/>
    </location>
</feature>
<keyword evidence="7" id="KW-0472">Membrane</keyword>
<keyword evidence="4" id="KW-0677">Repeat</keyword>
<evidence type="ECO:0000313" key="10">
    <source>
        <dbReference type="EMBL" id="KRK96256.1"/>
    </source>
</evidence>
<dbReference type="Proteomes" id="UP000051955">
    <property type="component" value="Unassembled WGS sequence"/>
</dbReference>
<protein>
    <recommendedName>
        <fullName evidence="9">Gram-positive cocci surface proteins LPxTG domain-containing protein</fullName>
    </recommendedName>
</protein>
<dbReference type="InterPro" id="IPR001611">
    <property type="entry name" value="Leu-rich_rpt"/>
</dbReference>
<dbReference type="Gene3D" id="3.10.20.320">
    <property type="entry name" value="Putative peptidoglycan bound protein (lpxtg motif)"/>
    <property type="match status" value="2"/>
</dbReference>
<keyword evidence="5" id="KW-0572">Peptidoglycan-anchor</keyword>
<evidence type="ECO:0000256" key="4">
    <source>
        <dbReference type="ARBA" id="ARBA00022737"/>
    </source>
</evidence>
<feature type="signal peptide" evidence="8">
    <location>
        <begin position="1"/>
        <end position="36"/>
    </location>
</feature>
<reference evidence="10 11" key="1">
    <citation type="journal article" date="2015" name="Genome Announc.">
        <title>Expanding the biotechnology potential of lactobacilli through comparative genomics of 213 strains and associated genera.</title>
        <authorList>
            <person name="Sun Z."/>
            <person name="Harris H.M."/>
            <person name="McCann A."/>
            <person name="Guo C."/>
            <person name="Argimon S."/>
            <person name="Zhang W."/>
            <person name="Yang X."/>
            <person name="Jeffery I.B."/>
            <person name="Cooney J.C."/>
            <person name="Kagawa T.F."/>
            <person name="Liu W."/>
            <person name="Song Y."/>
            <person name="Salvetti E."/>
            <person name="Wrobel A."/>
            <person name="Rasinkangas P."/>
            <person name="Parkhill J."/>
            <person name="Rea M.C."/>
            <person name="O'Sullivan O."/>
            <person name="Ritari J."/>
            <person name="Douillard F.P."/>
            <person name="Paul Ross R."/>
            <person name="Yang R."/>
            <person name="Briner A.E."/>
            <person name="Felis G.E."/>
            <person name="de Vos W.M."/>
            <person name="Barrangou R."/>
            <person name="Klaenhammer T.R."/>
            <person name="Caufield P.W."/>
            <person name="Cui Y."/>
            <person name="Zhang H."/>
            <person name="O'Toole P.W."/>
        </authorList>
    </citation>
    <scope>NUCLEOTIDE SEQUENCE [LARGE SCALE GENOMIC DNA]</scope>
    <source>
        <strain evidence="10 11">DSM 19394</strain>
    </source>
</reference>
<dbReference type="InterPro" id="IPR019931">
    <property type="entry name" value="LPXTG_anchor"/>
</dbReference>
<evidence type="ECO:0000256" key="6">
    <source>
        <dbReference type="SAM" id="MobiDB-lite"/>
    </source>
</evidence>
<dbReference type="InterPro" id="IPR052109">
    <property type="entry name" value="SRRM_Domain-Containing"/>
</dbReference>
<dbReference type="EMBL" id="AZDV01000005">
    <property type="protein sequence ID" value="KRK96256.1"/>
    <property type="molecule type" value="Genomic_DNA"/>
</dbReference>